<evidence type="ECO:0000313" key="2">
    <source>
        <dbReference type="Proteomes" id="UP001311915"/>
    </source>
</evidence>
<protein>
    <submittedName>
        <fullName evidence="1">Uncharacterized protein</fullName>
    </submittedName>
</protein>
<sequence>MARTRATVIGGKGEIVPEIVVEALARGRSTARARGHAYRATLASGRACGAAPVRARAREVSLSHRVHYATLQLRGPAREWWRVYSGSLPVGSPPVTWEIFQVPSMTASSLGE</sequence>
<comment type="caution">
    <text evidence="1">The sequence shown here is derived from an EMBL/GenBank/DDBJ whole genome shotgun (WGS) entry which is preliminary data.</text>
</comment>
<evidence type="ECO:0000313" key="1">
    <source>
        <dbReference type="EMBL" id="KAK4726758.1"/>
    </source>
</evidence>
<name>A0AAV9LMD7_9SOLN</name>
<reference evidence="1 2" key="1">
    <citation type="submission" date="2023-10" db="EMBL/GenBank/DDBJ databases">
        <title>Genome-Wide Identification Analysis in wild type Solanum Pinnatisectum Reveals Some Genes Defensing Phytophthora Infestans.</title>
        <authorList>
            <person name="Sun C."/>
        </authorList>
    </citation>
    <scope>NUCLEOTIDE SEQUENCE [LARGE SCALE GENOMIC DNA]</scope>
    <source>
        <strain evidence="1">LQN</strain>
        <tissue evidence="1">Leaf</tissue>
    </source>
</reference>
<accession>A0AAV9LMD7</accession>
<dbReference type="AlphaFoldDB" id="A0AAV9LMD7"/>
<keyword evidence="2" id="KW-1185">Reference proteome</keyword>
<organism evidence="1 2">
    <name type="scientific">Solanum pinnatisectum</name>
    <name type="common">tansyleaf nightshade</name>
    <dbReference type="NCBI Taxonomy" id="50273"/>
    <lineage>
        <taxon>Eukaryota</taxon>
        <taxon>Viridiplantae</taxon>
        <taxon>Streptophyta</taxon>
        <taxon>Embryophyta</taxon>
        <taxon>Tracheophyta</taxon>
        <taxon>Spermatophyta</taxon>
        <taxon>Magnoliopsida</taxon>
        <taxon>eudicotyledons</taxon>
        <taxon>Gunneridae</taxon>
        <taxon>Pentapetalae</taxon>
        <taxon>asterids</taxon>
        <taxon>lamiids</taxon>
        <taxon>Solanales</taxon>
        <taxon>Solanaceae</taxon>
        <taxon>Solanoideae</taxon>
        <taxon>Solaneae</taxon>
        <taxon>Solanum</taxon>
    </lineage>
</organism>
<proteinExistence type="predicted"/>
<dbReference type="Proteomes" id="UP001311915">
    <property type="component" value="Unassembled WGS sequence"/>
</dbReference>
<gene>
    <name evidence="1" type="ORF">R3W88_031675</name>
</gene>
<dbReference type="EMBL" id="JAWPEI010000005">
    <property type="protein sequence ID" value="KAK4726758.1"/>
    <property type="molecule type" value="Genomic_DNA"/>
</dbReference>